<protein>
    <recommendedName>
        <fullName evidence="9">Ferric uptake regulation protein</fullName>
    </recommendedName>
</protein>
<feature type="binding site" evidence="7">
    <location>
        <position position="131"/>
    </location>
    <ligand>
        <name>Zn(2+)</name>
        <dbReference type="ChEBI" id="CHEBI:29105"/>
    </ligand>
</feature>
<comment type="cofactor">
    <cofactor evidence="7">
        <name>Zn(2+)</name>
        <dbReference type="ChEBI" id="CHEBI:29105"/>
    </cofactor>
    <text evidence="7">Binds 1 zinc ion per subunit.</text>
</comment>
<evidence type="ECO:0000256" key="4">
    <source>
        <dbReference type="ARBA" id="ARBA00023015"/>
    </source>
</evidence>
<feature type="binding site" evidence="7">
    <location>
        <position position="88"/>
    </location>
    <ligand>
        <name>Zn(2+)</name>
        <dbReference type="ChEBI" id="CHEBI:29105"/>
    </ligand>
</feature>
<name>D8JSL3_HYPDA</name>
<dbReference type="CDD" id="cd07153">
    <property type="entry name" value="Fur_like"/>
    <property type="match status" value="1"/>
</dbReference>
<evidence type="ECO:0000256" key="7">
    <source>
        <dbReference type="PIRSR" id="PIRSR602481-1"/>
    </source>
</evidence>
<dbReference type="Gene3D" id="1.10.10.10">
    <property type="entry name" value="Winged helix-like DNA-binding domain superfamily/Winged helix DNA-binding domain"/>
    <property type="match status" value="1"/>
</dbReference>
<dbReference type="KEGG" id="hdn:Hden_2511"/>
<dbReference type="RefSeq" id="WP_013216466.1">
    <property type="nucleotide sequence ID" value="NC_014313.1"/>
</dbReference>
<dbReference type="HOGENOM" id="CLU_096072_2_2_5"/>
<evidence type="ECO:0000313" key="11">
    <source>
        <dbReference type="Proteomes" id="UP000002033"/>
    </source>
</evidence>
<dbReference type="EMBL" id="CP002083">
    <property type="protein sequence ID" value="ADJ24307.1"/>
    <property type="molecule type" value="Genomic_DNA"/>
</dbReference>
<keyword evidence="5 9" id="KW-0238">DNA-binding</keyword>
<dbReference type="GO" id="GO:0003700">
    <property type="term" value="F:DNA-binding transcription factor activity"/>
    <property type="evidence" value="ECO:0007669"/>
    <property type="project" value="UniProtKB-UniRule"/>
</dbReference>
<gene>
    <name evidence="9" type="primary">fur</name>
    <name evidence="10" type="ordered locus">Hden_2511</name>
</gene>
<dbReference type="GO" id="GO:0000976">
    <property type="term" value="F:transcription cis-regulatory region binding"/>
    <property type="evidence" value="ECO:0007669"/>
    <property type="project" value="TreeGrafter"/>
</dbReference>
<evidence type="ECO:0000256" key="3">
    <source>
        <dbReference type="ARBA" id="ARBA00022833"/>
    </source>
</evidence>
<dbReference type="GO" id="GO:1900376">
    <property type="term" value="P:regulation of secondary metabolite biosynthetic process"/>
    <property type="evidence" value="ECO:0007669"/>
    <property type="project" value="TreeGrafter"/>
</dbReference>
<feature type="binding site" evidence="7">
    <location>
        <position position="91"/>
    </location>
    <ligand>
        <name>Zn(2+)</name>
        <dbReference type="ChEBI" id="CHEBI:29105"/>
    </ligand>
</feature>
<dbReference type="AlphaFoldDB" id="D8JSL3"/>
<evidence type="ECO:0000313" key="10">
    <source>
        <dbReference type="EMBL" id="ADJ24307.1"/>
    </source>
</evidence>
<accession>D8JSL3</accession>
<evidence type="ECO:0000256" key="6">
    <source>
        <dbReference type="ARBA" id="ARBA00023163"/>
    </source>
</evidence>
<evidence type="ECO:0000256" key="9">
    <source>
        <dbReference type="RuleBase" id="RU364037"/>
    </source>
</evidence>
<keyword evidence="2 9" id="KW-0678">Repressor</keyword>
<dbReference type="STRING" id="582899.Hden_2511"/>
<keyword evidence="7 9" id="KW-0479">Metal-binding</keyword>
<feature type="binding site" evidence="8">
    <location>
        <position position="78"/>
    </location>
    <ligand>
        <name>Fe cation</name>
        <dbReference type="ChEBI" id="CHEBI:24875"/>
    </ligand>
</feature>
<dbReference type="Proteomes" id="UP000002033">
    <property type="component" value="Chromosome"/>
</dbReference>
<keyword evidence="3 7" id="KW-0862">Zinc</keyword>
<evidence type="ECO:0000256" key="5">
    <source>
        <dbReference type="ARBA" id="ARBA00023125"/>
    </source>
</evidence>
<evidence type="ECO:0000256" key="8">
    <source>
        <dbReference type="PIRSR" id="PIRSR602481-2"/>
    </source>
</evidence>
<keyword evidence="11" id="KW-1185">Reference proteome</keyword>
<dbReference type="eggNOG" id="COG0735">
    <property type="taxonomic scope" value="Bacteria"/>
</dbReference>
<keyword evidence="9" id="KW-0963">Cytoplasm</keyword>
<dbReference type="PANTHER" id="PTHR33202:SF6">
    <property type="entry name" value="ZINC UPTAKE REGULATION PROTEIN"/>
    <property type="match status" value="1"/>
</dbReference>
<dbReference type="GO" id="GO:0005829">
    <property type="term" value="C:cytosol"/>
    <property type="evidence" value="ECO:0007669"/>
    <property type="project" value="TreeGrafter"/>
</dbReference>
<dbReference type="InterPro" id="IPR036388">
    <property type="entry name" value="WH-like_DNA-bd_sf"/>
</dbReference>
<keyword evidence="6 9" id="KW-0804">Transcription</keyword>
<dbReference type="Gene3D" id="3.30.1490.190">
    <property type="match status" value="1"/>
</dbReference>
<dbReference type="InterPro" id="IPR002481">
    <property type="entry name" value="FUR"/>
</dbReference>
<dbReference type="GO" id="GO:0045892">
    <property type="term" value="P:negative regulation of DNA-templated transcription"/>
    <property type="evidence" value="ECO:0007669"/>
    <property type="project" value="TreeGrafter"/>
</dbReference>
<dbReference type="GO" id="GO:0008270">
    <property type="term" value="F:zinc ion binding"/>
    <property type="evidence" value="ECO:0007669"/>
    <property type="project" value="TreeGrafter"/>
</dbReference>
<comment type="similarity">
    <text evidence="1 9">Belongs to the Fur family.</text>
</comment>
<organism evidence="10 11">
    <name type="scientific">Hyphomicrobium denitrificans (strain ATCC 51888 / DSM 1869 / NCIMB 11706 / TK 0415)</name>
    <dbReference type="NCBI Taxonomy" id="582899"/>
    <lineage>
        <taxon>Bacteria</taxon>
        <taxon>Pseudomonadati</taxon>
        <taxon>Pseudomonadota</taxon>
        <taxon>Alphaproteobacteria</taxon>
        <taxon>Hyphomicrobiales</taxon>
        <taxon>Hyphomicrobiaceae</taxon>
        <taxon>Hyphomicrobium</taxon>
    </lineage>
</organism>
<keyword evidence="4 9" id="KW-0805">Transcription regulation</keyword>
<dbReference type="Pfam" id="PF01475">
    <property type="entry name" value="FUR"/>
    <property type="match status" value="1"/>
</dbReference>
<comment type="subunit">
    <text evidence="9">Homodimer.</text>
</comment>
<sequence length="137" mass="14991">MVRKPSKRRSAADQDKIIVEALRDVGRPLSAYELIEKVRVKGVSAPPTVYRALQRLIDDGLAHRLESLNAFVACEHPHHQGKAVFAICDACGTVKEFDSPAAVKSLQSWAGKNDFKVRSMTMELRGRCAACVSGGID</sequence>
<dbReference type="PANTHER" id="PTHR33202">
    <property type="entry name" value="ZINC UPTAKE REGULATION PROTEIN"/>
    <property type="match status" value="1"/>
</dbReference>
<dbReference type="InterPro" id="IPR036390">
    <property type="entry name" value="WH_DNA-bd_sf"/>
</dbReference>
<dbReference type="SUPFAM" id="SSF46785">
    <property type="entry name" value="Winged helix' DNA-binding domain"/>
    <property type="match status" value="1"/>
</dbReference>
<dbReference type="OrthoDB" id="9801127at2"/>
<keyword evidence="8 9" id="KW-0408">Iron</keyword>
<proteinExistence type="inferred from homology"/>
<comment type="subcellular location">
    <subcellularLocation>
        <location evidence="9">Cytoplasm</location>
    </subcellularLocation>
</comment>
<evidence type="ECO:0000256" key="1">
    <source>
        <dbReference type="ARBA" id="ARBA00007957"/>
    </source>
</evidence>
<dbReference type="InterPro" id="IPR043135">
    <property type="entry name" value="Fur_C"/>
</dbReference>
<feature type="binding site" evidence="7">
    <location>
        <position position="128"/>
    </location>
    <ligand>
        <name>Zn(2+)</name>
        <dbReference type="ChEBI" id="CHEBI:29105"/>
    </ligand>
</feature>
<comment type="cofactor">
    <cofactor evidence="8">
        <name>Mn(2+)</name>
        <dbReference type="ChEBI" id="CHEBI:29035"/>
    </cofactor>
    <cofactor evidence="8">
        <name>Fe(2+)</name>
        <dbReference type="ChEBI" id="CHEBI:29033"/>
    </cofactor>
    <text evidence="8">Binds 1 Mn(2+) or Fe(2+) ion per subunit.</text>
</comment>
<evidence type="ECO:0000256" key="2">
    <source>
        <dbReference type="ARBA" id="ARBA00022491"/>
    </source>
</evidence>
<reference evidence="11" key="1">
    <citation type="journal article" date="2011" name="J. Bacteriol.">
        <title>Genome sequences of eight morphologically diverse alphaproteobacteria.</title>
        <authorList>
            <consortium name="US DOE Joint Genome Institute"/>
            <person name="Brown P.J."/>
            <person name="Kysela D.T."/>
            <person name="Buechlein A."/>
            <person name="Hemmerich C."/>
            <person name="Brun Y.V."/>
        </authorList>
    </citation>
    <scope>NUCLEOTIDE SEQUENCE [LARGE SCALE GENOMIC DNA]</scope>
    <source>
        <strain evidence="11">ATCC 51888 / DSM 1869 / NCIB 11706 / TK 0415</strain>
    </source>
</reference>